<feature type="chain" id="PRO_5004349440" description="Secreted protein" evidence="1">
    <location>
        <begin position="17"/>
        <end position="72"/>
    </location>
</feature>
<accession>R0F1V5</accession>
<dbReference type="AlphaFoldDB" id="R0F1V5"/>
<evidence type="ECO:0000313" key="2">
    <source>
        <dbReference type="EMBL" id="EOA15281.1"/>
    </source>
</evidence>
<name>R0F1V5_9BRAS</name>
<evidence type="ECO:0000256" key="1">
    <source>
        <dbReference type="SAM" id="SignalP"/>
    </source>
</evidence>
<feature type="signal peptide" evidence="1">
    <location>
        <begin position="1"/>
        <end position="16"/>
    </location>
</feature>
<reference evidence="3" key="1">
    <citation type="journal article" date="2013" name="Nat. Genet.">
        <title>The Capsella rubella genome and the genomic consequences of rapid mating system evolution.</title>
        <authorList>
            <person name="Slotte T."/>
            <person name="Hazzouri K.M."/>
            <person name="Agren J.A."/>
            <person name="Koenig D."/>
            <person name="Maumus F."/>
            <person name="Guo Y.L."/>
            <person name="Steige K."/>
            <person name="Platts A.E."/>
            <person name="Escobar J.S."/>
            <person name="Newman L.K."/>
            <person name="Wang W."/>
            <person name="Mandakova T."/>
            <person name="Vello E."/>
            <person name="Smith L.M."/>
            <person name="Henz S.R."/>
            <person name="Steffen J."/>
            <person name="Takuno S."/>
            <person name="Brandvain Y."/>
            <person name="Coop G."/>
            <person name="Andolfatto P."/>
            <person name="Hu T.T."/>
            <person name="Blanchette M."/>
            <person name="Clark R.M."/>
            <person name="Quesneville H."/>
            <person name="Nordborg M."/>
            <person name="Gaut B.S."/>
            <person name="Lysak M.A."/>
            <person name="Jenkins J."/>
            <person name="Grimwood J."/>
            <person name="Chapman J."/>
            <person name="Prochnik S."/>
            <person name="Shu S."/>
            <person name="Rokhsar D."/>
            <person name="Schmutz J."/>
            <person name="Weigel D."/>
            <person name="Wright S.I."/>
        </authorList>
    </citation>
    <scope>NUCLEOTIDE SEQUENCE [LARGE SCALE GENOMIC DNA]</scope>
    <source>
        <strain evidence="3">cv. Monte Gargano</strain>
    </source>
</reference>
<gene>
    <name evidence="2" type="ORF">CARUB_v10028682mg</name>
</gene>
<sequence>MRLSFLAIFSWRKLHSCPIITMMLNISSCVSSSTLCKFVMPGSQIRRTICHKTLWTLFSIPFSEREFGHWAS</sequence>
<proteinExistence type="predicted"/>
<keyword evidence="3" id="KW-1185">Reference proteome</keyword>
<protein>
    <recommendedName>
        <fullName evidence="4">Secreted protein</fullName>
    </recommendedName>
</protein>
<evidence type="ECO:0000313" key="3">
    <source>
        <dbReference type="Proteomes" id="UP000029121"/>
    </source>
</evidence>
<evidence type="ECO:0008006" key="4">
    <source>
        <dbReference type="Google" id="ProtNLM"/>
    </source>
</evidence>
<dbReference type="Proteomes" id="UP000029121">
    <property type="component" value="Unassembled WGS sequence"/>
</dbReference>
<keyword evidence="1" id="KW-0732">Signal</keyword>
<dbReference type="EMBL" id="KB870812">
    <property type="protein sequence ID" value="EOA15281.1"/>
    <property type="molecule type" value="Genomic_DNA"/>
</dbReference>
<organism evidence="2 3">
    <name type="scientific">Capsella rubella</name>
    <dbReference type="NCBI Taxonomy" id="81985"/>
    <lineage>
        <taxon>Eukaryota</taxon>
        <taxon>Viridiplantae</taxon>
        <taxon>Streptophyta</taxon>
        <taxon>Embryophyta</taxon>
        <taxon>Tracheophyta</taxon>
        <taxon>Spermatophyta</taxon>
        <taxon>Magnoliopsida</taxon>
        <taxon>eudicotyledons</taxon>
        <taxon>Gunneridae</taxon>
        <taxon>Pentapetalae</taxon>
        <taxon>rosids</taxon>
        <taxon>malvids</taxon>
        <taxon>Brassicales</taxon>
        <taxon>Brassicaceae</taxon>
        <taxon>Camelineae</taxon>
        <taxon>Capsella</taxon>
    </lineage>
</organism>